<evidence type="ECO:0000256" key="2">
    <source>
        <dbReference type="ARBA" id="ARBA00022679"/>
    </source>
</evidence>
<dbReference type="EC" id="2.1.1.44" evidence="4"/>
<evidence type="ECO:0000313" key="4">
    <source>
        <dbReference type="EMBL" id="MDR9896777.1"/>
    </source>
</evidence>
<dbReference type="InterPro" id="IPR035094">
    <property type="entry name" value="EgtD"/>
</dbReference>
<dbReference type="InterPro" id="IPR029063">
    <property type="entry name" value="SAM-dependent_MTases_sf"/>
</dbReference>
<proteinExistence type="predicted"/>
<comment type="caution">
    <text evidence="4">The sequence shown here is derived from an EMBL/GenBank/DDBJ whole genome shotgun (WGS) entry which is preliminary data.</text>
</comment>
<reference evidence="5" key="1">
    <citation type="journal article" date="2021" name="Science">
        <title>Hunting the eagle killer: A cyanobacterial neurotoxin causes vacuolar myelinopathy.</title>
        <authorList>
            <person name="Breinlinger S."/>
            <person name="Phillips T.J."/>
            <person name="Haram B.N."/>
            <person name="Mares J."/>
            <person name="Martinez Yerena J.A."/>
            <person name="Hrouzek P."/>
            <person name="Sobotka R."/>
            <person name="Henderson W.M."/>
            <person name="Schmieder P."/>
            <person name="Williams S.M."/>
            <person name="Lauderdale J.D."/>
            <person name="Wilde H.D."/>
            <person name="Gerrin W."/>
            <person name="Kust A."/>
            <person name="Washington J.W."/>
            <person name="Wagner C."/>
            <person name="Geier B."/>
            <person name="Liebeke M."/>
            <person name="Enke H."/>
            <person name="Niedermeyer T.H.J."/>
            <person name="Wilde S.B."/>
        </authorList>
    </citation>
    <scope>NUCLEOTIDE SEQUENCE [LARGE SCALE GENOMIC DNA]</scope>
    <source>
        <strain evidence="5">Thurmond2011</strain>
    </source>
</reference>
<dbReference type="InterPro" id="IPR017804">
    <property type="entry name" value="MeTrfase_EgtD-like"/>
</dbReference>
<dbReference type="Pfam" id="PF10017">
    <property type="entry name" value="Methyltransf_33"/>
    <property type="match status" value="1"/>
</dbReference>
<dbReference type="Gene3D" id="3.40.50.150">
    <property type="entry name" value="Vaccinia Virus protein VP39"/>
    <property type="match status" value="1"/>
</dbReference>
<evidence type="ECO:0000259" key="3">
    <source>
        <dbReference type="Pfam" id="PF10017"/>
    </source>
</evidence>
<dbReference type="RefSeq" id="WP_208340166.1">
    <property type="nucleotide sequence ID" value="NZ_CAWQFN010000605.1"/>
</dbReference>
<dbReference type="PANTHER" id="PTHR43397">
    <property type="entry name" value="ERGOTHIONEINE BIOSYNTHESIS PROTEIN 1"/>
    <property type="match status" value="1"/>
</dbReference>
<keyword evidence="1 4" id="KW-0489">Methyltransferase</keyword>
<name>A0AAP5MAG5_9CYAN</name>
<evidence type="ECO:0000256" key="1">
    <source>
        <dbReference type="ARBA" id="ARBA00022603"/>
    </source>
</evidence>
<dbReference type="AlphaFoldDB" id="A0AAP5MAG5"/>
<keyword evidence="5" id="KW-1185">Reference proteome</keyword>
<dbReference type="NCBIfam" id="TIGR03438">
    <property type="entry name" value="egtD_ergothio"/>
    <property type="match status" value="1"/>
</dbReference>
<dbReference type="EMBL" id="JAALHA020000009">
    <property type="protein sequence ID" value="MDR9896777.1"/>
    <property type="molecule type" value="Genomic_DNA"/>
</dbReference>
<organism evidence="4 5">
    <name type="scientific">Aetokthonos hydrillicola Thurmond2011</name>
    <dbReference type="NCBI Taxonomy" id="2712845"/>
    <lineage>
        <taxon>Bacteria</taxon>
        <taxon>Bacillati</taxon>
        <taxon>Cyanobacteriota</taxon>
        <taxon>Cyanophyceae</taxon>
        <taxon>Nostocales</taxon>
        <taxon>Hapalosiphonaceae</taxon>
        <taxon>Aetokthonos</taxon>
    </lineage>
</organism>
<dbReference type="PIRSF" id="PIRSF018005">
    <property type="entry name" value="UCP018005"/>
    <property type="match status" value="1"/>
</dbReference>
<accession>A0AAP5MAG5</accession>
<dbReference type="GO" id="GO:0032259">
    <property type="term" value="P:methylation"/>
    <property type="evidence" value="ECO:0007669"/>
    <property type="project" value="UniProtKB-KW"/>
</dbReference>
<gene>
    <name evidence="4" type="primary">egtD</name>
    <name evidence="4" type="ORF">G7B40_019730</name>
</gene>
<dbReference type="PANTHER" id="PTHR43397:SF1">
    <property type="entry name" value="ERGOTHIONEINE BIOSYNTHESIS PROTEIN 1"/>
    <property type="match status" value="1"/>
</dbReference>
<keyword evidence="2 4" id="KW-0808">Transferase</keyword>
<sequence length="324" mass="36939">MVKTSFKFLTEDNQAVKREGADVIQGLTQTPKTLPPKYLYDDRGSELFEEICELPEYYPTRTEASILRQCADEIAEITGSCELVELGSGSSTKTRFLLDAYQRIPGFCKYVPIDVSGGILKSSVLQLQHEYPNLSIEGLIGTYEQALAKLESITVPSRMIFFLGSSIGNFTPTDYNRFLTQISQTLRSGDYFLLGVDLQKPKAILEAAYNDKQEVTAAFNLNMLSHLNWRFRANFDTSLFRHEAIYNQADAQIEMYLHCLKSHWVSLEILDLNVFFEVGESILTEISRKFDLAVLEKQLEFQSLKTLKVWTDQNQWFGLILCQA</sequence>
<dbReference type="InterPro" id="IPR051128">
    <property type="entry name" value="EgtD_Methyltrsf_superfamily"/>
</dbReference>
<dbReference type="SUPFAM" id="SSF53335">
    <property type="entry name" value="S-adenosyl-L-methionine-dependent methyltransferases"/>
    <property type="match status" value="1"/>
</dbReference>
<feature type="domain" description="Histidine-specific methyltransferase SAM-dependent" evidence="3">
    <location>
        <begin position="21"/>
        <end position="323"/>
    </location>
</feature>
<dbReference type="GO" id="GO:0052706">
    <property type="term" value="F:L-histidine N(alpha)-methyltransferase activity"/>
    <property type="evidence" value="ECO:0007669"/>
    <property type="project" value="UniProtKB-EC"/>
</dbReference>
<protein>
    <submittedName>
        <fullName evidence="4">L-histidine N(Alpha)-methyltransferase</fullName>
        <ecNumber evidence="4">2.1.1.44</ecNumber>
    </submittedName>
</protein>
<evidence type="ECO:0000313" key="5">
    <source>
        <dbReference type="Proteomes" id="UP000667802"/>
    </source>
</evidence>
<dbReference type="Proteomes" id="UP000667802">
    <property type="component" value="Unassembled WGS sequence"/>
</dbReference>
<dbReference type="InterPro" id="IPR019257">
    <property type="entry name" value="MeTrfase_dom"/>
</dbReference>